<accession>A0ACB8SUE3</accession>
<proteinExistence type="predicted"/>
<dbReference type="EMBL" id="MU277225">
    <property type="protein sequence ID" value="KAI0059565.1"/>
    <property type="molecule type" value="Genomic_DNA"/>
</dbReference>
<gene>
    <name evidence="1" type="ORF">BV25DRAFT_1860144</name>
</gene>
<dbReference type="Proteomes" id="UP000814140">
    <property type="component" value="Unassembled WGS sequence"/>
</dbReference>
<comment type="caution">
    <text evidence="1">The sequence shown here is derived from an EMBL/GenBank/DDBJ whole genome shotgun (WGS) entry which is preliminary data.</text>
</comment>
<reference evidence="1" key="2">
    <citation type="journal article" date="2022" name="New Phytol.">
        <title>Evolutionary transition to the ectomycorrhizal habit in the genomes of a hyperdiverse lineage of mushroom-forming fungi.</title>
        <authorList>
            <person name="Looney B."/>
            <person name="Miyauchi S."/>
            <person name="Morin E."/>
            <person name="Drula E."/>
            <person name="Courty P.E."/>
            <person name="Kohler A."/>
            <person name="Kuo A."/>
            <person name="LaButti K."/>
            <person name="Pangilinan J."/>
            <person name="Lipzen A."/>
            <person name="Riley R."/>
            <person name="Andreopoulos W."/>
            <person name="He G."/>
            <person name="Johnson J."/>
            <person name="Nolan M."/>
            <person name="Tritt A."/>
            <person name="Barry K.W."/>
            <person name="Grigoriev I.V."/>
            <person name="Nagy L.G."/>
            <person name="Hibbett D."/>
            <person name="Henrissat B."/>
            <person name="Matheny P.B."/>
            <person name="Labbe J."/>
            <person name="Martin F.M."/>
        </authorList>
    </citation>
    <scope>NUCLEOTIDE SEQUENCE</scope>
    <source>
        <strain evidence="1">HHB10654</strain>
    </source>
</reference>
<keyword evidence="2" id="KW-1185">Reference proteome</keyword>
<protein>
    <submittedName>
        <fullName evidence="1">Uncharacterized protein</fullName>
    </submittedName>
</protein>
<organism evidence="1 2">
    <name type="scientific">Artomyces pyxidatus</name>
    <dbReference type="NCBI Taxonomy" id="48021"/>
    <lineage>
        <taxon>Eukaryota</taxon>
        <taxon>Fungi</taxon>
        <taxon>Dikarya</taxon>
        <taxon>Basidiomycota</taxon>
        <taxon>Agaricomycotina</taxon>
        <taxon>Agaricomycetes</taxon>
        <taxon>Russulales</taxon>
        <taxon>Auriscalpiaceae</taxon>
        <taxon>Artomyces</taxon>
    </lineage>
</organism>
<evidence type="ECO:0000313" key="2">
    <source>
        <dbReference type="Proteomes" id="UP000814140"/>
    </source>
</evidence>
<reference evidence="1" key="1">
    <citation type="submission" date="2021-03" db="EMBL/GenBank/DDBJ databases">
        <authorList>
            <consortium name="DOE Joint Genome Institute"/>
            <person name="Ahrendt S."/>
            <person name="Looney B.P."/>
            <person name="Miyauchi S."/>
            <person name="Morin E."/>
            <person name="Drula E."/>
            <person name="Courty P.E."/>
            <person name="Chicoki N."/>
            <person name="Fauchery L."/>
            <person name="Kohler A."/>
            <person name="Kuo A."/>
            <person name="Labutti K."/>
            <person name="Pangilinan J."/>
            <person name="Lipzen A."/>
            <person name="Riley R."/>
            <person name="Andreopoulos W."/>
            <person name="He G."/>
            <person name="Johnson J."/>
            <person name="Barry K.W."/>
            <person name="Grigoriev I.V."/>
            <person name="Nagy L."/>
            <person name="Hibbett D."/>
            <person name="Henrissat B."/>
            <person name="Matheny P.B."/>
            <person name="Labbe J."/>
            <person name="Martin F."/>
        </authorList>
    </citation>
    <scope>NUCLEOTIDE SEQUENCE</scope>
    <source>
        <strain evidence="1">HHB10654</strain>
    </source>
</reference>
<evidence type="ECO:0000313" key="1">
    <source>
        <dbReference type="EMBL" id="KAI0059565.1"/>
    </source>
</evidence>
<sequence>MSTDLRGWHPGEVAIQRKLAFDQASATSWMHITNYMDEQHRVFHTTRLPFIPVTTLDADGRPWTSILAGADGKPGFVRSPNETQLVIKARAWDGDPWVENLEPLLSGQRRGEDEKILAAGIGIEFSTRRRNKFAGWITEARKAGERDYQLELHVNQAIGNCPKYINIRDLEPYPDARPEIAYKNLDVRGRLPDEIISFILEADTIFIGSTYKADPNDAKLFPSHVGANQRGGLPGFVRVLPSDGHTIVVPDYSGNRFMSSLGNIEHTPLAALTIVSFTTGTILYVTGHAKNLVGAPALALMPRQNALTTLTVTGAIFVRDALPVLQRPGSSVVRSPYSPPIKLLAEESEGLMQPANAGTQVRLRHIELHSASVATLEWELLGDSPGLRIHAGQAAVLDFTGLLGKPAYQHMAPGQPTALNDDRVRTWTVSSAHAGETRRFALTMRRKEGGAVTGALFAIAQKLAEHRPDILDDARPLELDIDLVGIAGEFVLEEGEGRRLLWVAGGIGVTPFLSMLARLVQMRTPADAVLALATREPKLFVGLIRRARGEDAVPGLQVRVDVFTEHAAPDVEVPGVDLVWHTGRISNEYWRELSKDGLRERQAYVCGPSEFEEAVLVGLKNVGVDVSSVKREGFASIV</sequence>
<name>A0ACB8SUE3_9AGAM</name>